<dbReference type="Pfam" id="PF12138">
    <property type="entry name" value="Spherulin4"/>
    <property type="match status" value="1"/>
</dbReference>
<proteinExistence type="predicted"/>
<organism evidence="1 2">
    <name type="scientific">Mycena pura</name>
    <dbReference type="NCBI Taxonomy" id="153505"/>
    <lineage>
        <taxon>Eukaryota</taxon>
        <taxon>Fungi</taxon>
        <taxon>Dikarya</taxon>
        <taxon>Basidiomycota</taxon>
        <taxon>Agaricomycotina</taxon>
        <taxon>Agaricomycetes</taxon>
        <taxon>Agaricomycetidae</taxon>
        <taxon>Agaricales</taxon>
        <taxon>Marasmiineae</taxon>
        <taxon>Mycenaceae</taxon>
        <taxon>Mycena</taxon>
    </lineage>
</organism>
<reference evidence="1" key="1">
    <citation type="submission" date="2023-03" db="EMBL/GenBank/DDBJ databases">
        <title>Massive genome expansion in bonnet fungi (Mycena s.s.) driven by repeated elements and novel gene families across ecological guilds.</title>
        <authorList>
            <consortium name="Lawrence Berkeley National Laboratory"/>
            <person name="Harder C.B."/>
            <person name="Miyauchi S."/>
            <person name="Viragh M."/>
            <person name="Kuo A."/>
            <person name="Thoen E."/>
            <person name="Andreopoulos B."/>
            <person name="Lu D."/>
            <person name="Skrede I."/>
            <person name="Drula E."/>
            <person name="Henrissat B."/>
            <person name="Morin E."/>
            <person name="Kohler A."/>
            <person name="Barry K."/>
            <person name="LaButti K."/>
            <person name="Morin E."/>
            <person name="Salamov A."/>
            <person name="Lipzen A."/>
            <person name="Mereny Z."/>
            <person name="Hegedus B."/>
            <person name="Baldrian P."/>
            <person name="Stursova M."/>
            <person name="Weitz H."/>
            <person name="Taylor A."/>
            <person name="Grigoriev I.V."/>
            <person name="Nagy L.G."/>
            <person name="Martin F."/>
            <person name="Kauserud H."/>
        </authorList>
    </citation>
    <scope>NUCLEOTIDE SEQUENCE</scope>
    <source>
        <strain evidence="1">9144</strain>
    </source>
</reference>
<dbReference type="EMBL" id="JARJCW010000094">
    <property type="protein sequence ID" value="KAJ7194919.1"/>
    <property type="molecule type" value="Genomic_DNA"/>
</dbReference>
<accession>A0AAD6V1E6</accession>
<keyword evidence="2" id="KW-1185">Reference proteome</keyword>
<dbReference type="Proteomes" id="UP001219525">
    <property type="component" value="Unassembled WGS sequence"/>
</dbReference>
<sequence length="299" mass="32809">MCFRETRKQFSFPGYSLPLSSCLSPCRPTASTFFSSCFYLRNGLSLWECVHLLVRSPIQLTQLEFPQVLLPLYVFPGSKQCEAWRNVTEAITAYPTTQWYIVINPNNGPGPLEPSSEESLYQNCVAALPSSDNQIVMGFIKTTEGNVTADIDTYAGWDVSSRPNGIFFDNISSTESMLGTYQGYVSHAKDRGFSFIGLDAGRTVPSSFFSLGDLVNTYQNNFSTFDPKSLTGTLSKQSVYLTNAPTTASSYTSIISTLESKGVAAVYIANVNDTRQDLPVQLSEFVSEVASAGVVRIIP</sequence>
<dbReference type="PANTHER" id="PTHR35040:SF9">
    <property type="entry name" value="4-LIKE CELL SURFACE PROTEIN, PUTATIVE (AFU_ORTHOLOGUE AFUA_4G14080)-RELATED"/>
    <property type="match status" value="1"/>
</dbReference>
<dbReference type="AlphaFoldDB" id="A0AAD6V1E6"/>
<gene>
    <name evidence="1" type="ORF">GGX14DRAFT_377537</name>
</gene>
<evidence type="ECO:0000313" key="2">
    <source>
        <dbReference type="Proteomes" id="UP001219525"/>
    </source>
</evidence>
<comment type="caution">
    <text evidence="1">The sequence shown here is derived from an EMBL/GenBank/DDBJ whole genome shotgun (WGS) entry which is preliminary data.</text>
</comment>
<evidence type="ECO:0000313" key="1">
    <source>
        <dbReference type="EMBL" id="KAJ7194919.1"/>
    </source>
</evidence>
<name>A0AAD6V1E6_9AGAR</name>
<dbReference type="PANTHER" id="PTHR35040">
    <property type="match status" value="1"/>
</dbReference>
<protein>
    <submittedName>
        <fullName evidence="1">Spherulation-specific family 4-domain-containing protein</fullName>
    </submittedName>
</protein>
<dbReference type="InterPro" id="IPR021986">
    <property type="entry name" value="Spherulin4"/>
</dbReference>